<proteinExistence type="predicted"/>
<dbReference type="SUPFAM" id="SSF48498">
    <property type="entry name" value="Tetracyclin repressor-like, C-terminal domain"/>
    <property type="match status" value="1"/>
</dbReference>
<reference evidence="6 7" key="1">
    <citation type="submission" date="2020-12" db="EMBL/GenBank/DDBJ databases">
        <title>FDA dAtabase for Regulatory Grade micrObial Sequences (FDA-ARGOS): Supporting development and validation of Infectious Disease Dx tests.</title>
        <authorList>
            <person name="Sproer C."/>
            <person name="Gronow S."/>
            <person name="Severitt S."/>
            <person name="Schroder I."/>
            <person name="Tallon L."/>
            <person name="Sadzewicz L."/>
            <person name="Zhao X."/>
            <person name="Boylan J."/>
            <person name="Ott S."/>
            <person name="Bowen H."/>
            <person name="Vavikolanu K."/>
            <person name="Mehta A."/>
            <person name="Aluvathingal J."/>
            <person name="Nadendla S."/>
            <person name="Lowell S."/>
            <person name="Myers T."/>
            <person name="Yan Y."/>
            <person name="Sichtig H."/>
        </authorList>
    </citation>
    <scope>NUCLEOTIDE SEQUENCE [LARGE SCALE GENOMIC DNA]</scope>
    <source>
        <strain evidence="6 7">FDAARGOS_990</strain>
    </source>
</reference>
<dbReference type="InterPro" id="IPR001647">
    <property type="entry name" value="HTH_TetR"/>
</dbReference>
<dbReference type="InterPro" id="IPR036271">
    <property type="entry name" value="Tet_transcr_reg_TetR-rel_C_sf"/>
</dbReference>
<feature type="domain" description="HTH tetR-type" evidence="5">
    <location>
        <begin position="2"/>
        <end position="62"/>
    </location>
</feature>
<dbReference type="Proteomes" id="UP000595374">
    <property type="component" value="Chromosome"/>
</dbReference>
<evidence type="ECO:0000256" key="1">
    <source>
        <dbReference type="ARBA" id="ARBA00023015"/>
    </source>
</evidence>
<dbReference type="AlphaFoldDB" id="A0A7T4A2L2"/>
<dbReference type="GO" id="GO:0003677">
    <property type="term" value="F:DNA binding"/>
    <property type="evidence" value="ECO:0007669"/>
    <property type="project" value="UniProtKB-UniRule"/>
</dbReference>
<accession>A0A7T4A2L2</accession>
<evidence type="ECO:0000313" key="7">
    <source>
        <dbReference type="Proteomes" id="UP000595374"/>
    </source>
</evidence>
<protein>
    <submittedName>
        <fullName evidence="6">TetR/AcrR family transcriptional regulator C-terminal domain-containing protein</fullName>
    </submittedName>
</protein>
<dbReference type="InterPro" id="IPR009057">
    <property type="entry name" value="Homeodomain-like_sf"/>
</dbReference>
<dbReference type="InterPro" id="IPR004111">
    <property type="entry name" value="Repressor_TetR_C"/>
</dbReference>
<dbReference type="Pfam" id="PF02909">
    <property type="entry name" value="TetR_C_1"/>
    <property type="match status" value="1"/>
</dbReference>
<dbReference type="EMBL" id="CP065989">
    <property type="protein sequence ID" value="QQB16185.1"/>
    <property type="molecule type" value="Genomic_DNA"/>
</dbReference>
<dbReference type="GO" id="GO:0045892">
    <property type="term" value="P:negative regulation of DNA-templated transcription"/>
    <property type="evidence" value="ECO:0007669"/>
    <property type="project" value="InterPro"/>
</dbReference>
<evidence type="ECO:0000259" key="5">
    <source>
        <dbReference type="PROSITE" id="PS50977"/>
    </source>
</evidence>
<name>A0A7T4A2L2_9MICO</name>
<keyword evidence="3" id="KW-0804">Transcription</keyword>
<feature type="DNA-binding region" description="H-T-H motif" evidence="4">
    <location>
        <begin position="25"/>
        <end position="44"/>
    </location>
</feature>
<evidence type="ECO:0000256" key="2">
    <source>
        <dbReference type="ARBA" id="ARBA00023125"/>
    </source>
</evidence>
<organism evidence="6 7">
    <name type="scientific">Brevibacterium casei</name>
    <dbReference type="NCBI Taxonomy" id="33889"/>
    <lineage>
        <taxon>Bacteria</taxon>
        <taxon>Bacillati</taxon>
        <taxon>Actinomycetota</taxon>
        <taxon>Actinomycetes</taxon>
        <taxon>Micrococcales</taxon>
        <taxon>Brevibacteriaceae</taxon>
        <taxon>Brevibacterium</taxon>
    </lineage>
</organism>
<gene>
    <name evidence="6" type="ORF">I6H47_15620</name>
</gene>
<evidence type="ECO:0000313" key="6">
    <source>
        <dbReference type="EMBL" id="QQB16185.1"/>
    </source>
</evidence>
<keyword evidence="1" id="KW-0805">Transcription regulation</keyword>
<keyword evidence="2 4" id="KW-0238">DNA-binding</keyword>
<evidence type="ECO:0000256" key="4">
    <source>
        <dbReference type="PROSITE-ProRule" id="PRU00335"/>
    </source>
</evidence>
<dbReference type="Gene3D" id="1.10.357.10">
    <property type="entry name" value="Tetracycline Repressor, domain 2"/>
    <property type="match status" value="1"/>
</dbReference>
<dbReference type="PROSITE" id="PS50977">
    <property type="entry name" value="HTH_TETR_2"/>
    <property type="match status" value="1"/>
</dbReference>
<dbReference type="SUPFAM" id="SSF46689">
    <property type="entry name" value="Homeodomain-like"/>
    <property type="match status" value="1"/>
</dbReference>
<evidence type="ECO:0000256" key="3">
    <source>
        <dbReference type="ARBA" id="ARBA00023163"/>
    </source>
</evidence>
<sequence>MRLNRDRLVDAALDLVDSDGAEALSMRVLADRVDRQVSSLYNHISGRDDLIEAMRARIVAGIDVSAFRSVDSAGTSTSAGSADGGVSWDVALERWARSYLRAFAAHPNLIRLLATTSIRDRSTYAMYDVVVAGLRRGGWPESEVIAVVRTVEAHVLGSALDIVAPGDLLAQEAADAEFPAVHSALAAHNADSYGAAPSFELGLAALIDGLRLRLAAAA</sequence>
<dbReference type="RefSeq" id="WP_198501011.1">
    <property type="nucleotide sequence ID" value="NZ_CP065989.1"/>
</dbReference>